<dbReference type="PANTHER" id="PTHR24567">
    <property type="entry name" value="CRP FAMILY TRANSCRIPTIONAL REGULATORY PROTEIN"/>
    <property type="match status" value="1"/>
</dbReference>
<evidence type="ECO:0000259" key="1">
    <source>
        <dbReference type="PROSITE" id="PS50042"/>
    </source>
</evidence>
<dbReference type="InterPro" id="IPR014710">
    <property type="entry name" value="RmlC-like_jellyroll"/>
</dbReference>
<evidence type="ECO:0000313" key="2">
    <source>
        <dbReference type="EMBL" id="BDG07681.1"/>
    </source>
</evidence>
<name>A0ABM7X768_9BACT</name>
<proteinExistence type="predicted"/>
<keyword evidence="3" id="KW-1185">Reference proteome</keyword>
<feature type="domain" description="Cyclic nucleotide-binding" evidence="1">
    <location>
        <begin position="15"/>
        <end position="129"/>
    </location>
</feature>
<dbReference type="RefSeq" id="WP_248344529.1">
    <property type="nucleotide sequence ID" value="NZ_AP025592.1"/>
</dbReference>
<protein>
    <recommendedName>
        <fullName evidence="1">Cyclic nucleotide-binding domain-containing protein</fullName>
    </recommendedName>
</protein>
<accession>A0ABM7X768</accession>
<dbReference type="InterPro" id="IPR018490">
    <property type="entry name" value="cNMP-bd_dom_sf"/>
</dbReference>
<gene>
    <name evidence="2" type="ORF">AMPC_07940</name>
</gene>
<reference evidence="3" key="1">
    <citation type="journal article" date="2022" name="Int. J. Syst. Evol. Microbiol.">
        <title>Anaeromyxobacter oryzae sp. nov., Anaeromyxobacter diazotrophicus sp. nov. and Anaeromyxobacter paludicola sp. nov., isolated from paddy soils.</title>
        <authorList>
            <person name="Itoh H."/>
            <person name="Xu Z."/>
            <person name="Mise K."/>
            <person name="Masuda Y."/>
            <person name="Ushijima N."/>
            <person name="Hayakawa C."/>
            <person name="Shiratori Y."/>
            <person name="Senoo K."/>
        </authorList>
    </citation>
    <scope>NUCLEOTIDE SEQUENCE [LARGE SCALE GENOMIC DNA]</scope>
    <source>
        <strain evidence="3">Red630</strain>
    </source>
</reference>
<dbReference type="EMBL" id="AP025592">
    <property type="protein sequence ID" value="BDG07681.1"/>
    <property type="molecule type" value="Genomic_DNA"/>
</dbReference>
<sequence length="138" mass="14155">MTPVDKGQWLGKLDLFAGAPEDDLLALAAAVAEVEAAAGEVLARAGEPGDALHLLVEGRLRVRAGGASVEVPPGRAFGALELFAPGPWTATVEAAAASRLLRLSRPALERLLAGRPALSLRLLAALAARVRSARTGPP</sequence>
<dbReference type="CDD" id="cd00038">
    <property type="entry name" value="CAP_ED"/>
    <property type="match status" value="1"/>
</dbReference>
<dbReference type="Gene3D" id="2.60.120.10">
    <property type="entry name" value="Jelly Rolls"/>
    <property type="match status" value="1"/>
</dbReference>
<dbReference type="SMART" id="SM00100">
    <property type="entry name" value="cNMP"/>
    <property type="match status" value="1"/>
</dbReference>
<dbReference type="Proteomes" id="UP001162734">
    <property type="component" value="Chromosome"/>
</dbReference>
<dbReference type="Pfam" id="PF00027">
    <property type="entry name" value="cNMP_binding"/>
    <property type="match status" value="1"/>
</dbReference>
<evidence type="ECO:0000313" key="3">
    <source>
        <dbReference type="Proteomes" id="UP001162734"/>
    </source>
</evidence>
<organism evidence="2 3">
    <name type="scientific">Anaeromyxobacter paludicola</name>
    <dbReference type="NCBI Taxonomy" id="2918171"/>
    <lineage>
        <taxon>Bacteria</taxon>
        <taxon>Pseudomonadati</taxon>
        <taxon>Myxococcota</taxon>
        <taxon>Myxococcia</taxon>
        <taxon>Myxococcales</taxon>
        <taxon>Cystobacterineae</taxon>
        <taxon>Anaeromyxobacteraceae</taxon>
        <taxon>Anaeromyxobacter</taxon>
    </lineage>
</organism>
<dbReference type="PROSITE" id="PS50042">
    <property type="entry name" value="CNMP_BINDING_3"/>
    <property type="match status" value="1"/>
</dbReference>
<dbReference type="InterPro" id="IPR050397">
    <property type="entry name" value="Env_Response_Regulators"/>
</dbReference>
<dbReference type="SUPFAM" id="SSF51206">
    <property type="entry name" value="cAMP-binding domain-like"/>
    <property type="match status" value="1"/>
</dbReference>
<dbReference type="PANTHER" id="PTHR24567:SF74">
    <property type="entry name" value="HTH-TYPE TRANSCRIPTIONAL REGULATOR ARCR"/>
    <property type="match status" value="1"/>
</dbReference>
<dbReference type="InterPro" id="IPR000595">
    <property type="entry name" value="cNMP-bd_dom"/>
</dbReference>